<protein>
    <submittedName>
        <fullName evidence="1">Uncharacterized protein</fullName>
    </submittedName>
</protein>
<accession>A0A7X0NH78</accession>
<dbReference type="AlphaFoldDB" id="A0A7X0NH78"/>
<dbReference type="Proteomes" id="UP000537141">
    <property type="component" value="Unassembled WGS sequence"/>
</dbReference>
<reference evidence="1 2" key="1">
    <citation type="submission" date="2020-08" db="EMBL/GenBank/DDBJ databases">
        <title>Genomic Encyclopedia of Type Strains, Phase IV (KMG-IV): sequencing the most valuable type-strain genomes for metagenomic binning, comparative biology and taxonomic classification.</title>
        <authorList>
            <person name="Goeker M."/>
        </authorList>
    </citation>
    <scope>NUCLEOTIDE SEQUENCE [LARGE SCALE GENOMIC DNA]</scope>
    <source>
        <strain evidence="1 2">DSM 26287</strain>
    </source>
</reference>
<gene>
    <name evidence="1" type="ORF">HNQ55_001930</name>
</gene>
<dbReference type="RefSeq" id="WP_184424198.1">
    <property type="nucleotide sequence ID" value="NZ_AP027362.1"/>
</dbReference>
<evidence type="ECO:0000313" key="2">
    <source>
        <dbReference type="Proteomes" id="UP000537141"/>
    </source>
</evidence>
<name>A0A7X0NH78_9GAMM</name>
<keyword evidence="2" id="KW-1185">Reference proteome</keyword>
<sequence>MSYLYDGTQIRIERPVRSISVNKQNVVVRDQAGSKRVTFTNVNESKQFLAWLYQS</sequence>
<organism evidence="1 2">
    <name type="scientific">Thalassotalea piscium</name>
    <dbReference type="NCBI Taxonomy" id="1230533"/>
    <lineage>
        <taxon>Bacteria</taxon>
        <taxon>Pseudomonadati</taxon>
        <taxon>Pseudomonadota</taxon>
        <taxon>Gammaproteobacteria</taxon>
        <taxon>Alteromonadales</taxon>
        <taxon>Colwelliaceae</taxon>
        <taxon>Thalassotalea</taxon>
    </lineage>
</organism>
<comment type="caution">
    <text evidence="1">The sequence shown here is derived from an EMBL/GenBank/DDBJ whole genome shotgun (WGS) entry which is preliminary data.</text>
</comment>
<dbReference type="EMBL" id="JACHHU010000013">
    <property type="protein sequence ID" value="MBB6543415.1"/>
    <property type="molecule type" value="Genomic_DNA"/>
</dbReference>
<evidence type="ECO:0000313" key="1">
    <source>
        <dbReference type="EMBL" id="MBB6543415.1"/>
    </source>
</evidence>
<proteinExistence type="predicted"/>